<evidence type="ECO:0000256" key="1">
    <source>
        <dbReference type="ARBA" id="ARBA00007637"/>
    </source>
</evidence>
<protein>
    <submittedName>
        <fullName evidence="3">SDR family oxidoreductase</fullName>
    </submittedName>
</protein>
<dbReference type="InterPro" id="IPR036291">
    <property type="entry name" value="NAD(P)-bd_dom_sf"/>
</dbReference>
<comment type="similarity">
    <text evidence="1">Belongs to the NAD(P)-dependent epimerase/dehydratase family.</text>
</comment>
<organism evidence="3 4">
    <name type="scientific">Streptomyces lannensis</name>
    <dbReference type="NCBI Taxonomy" id="766498"/>
    <lineage>
        <taxon>Bacteria</taxon>
        <taxon>Bacillati</taxon>
        <taxon>Actinomycetota</taxon>
        <taxon>Actinomycetes</taxon>
        <taxon>Kitasatosporales</taxon>
        <taxon>Streptomycetaceae</taxon>
        <taxon>Streptomyces</taxon>
    </lineage>
</organism>
<dbReference type="Proteomes" id="UP001501563">
    <property type="component" value="Unassembled WGS sequence"/>
</dbReference>
<reference evidence="4" key="1">
    <citation type="journal article" date="2019" name="Int. J. Syst. Evol. Microbiol.">
        <title>The Global Catalogue of Microorganisms (GCM) 10K type strain sequencing project: providing services to taxonomists for standard genome sequencing and annotation.</title>
        <authorList>
            <consortium name="The Broad Institute Genomics Platform"/>
            <consortium name="The Broad Institute Genome Sequencing Center for Infectious Disease"/>
            <person name="Wu L."/>
            <person name="Ma J."/>
        </authorList>
    </citation>
    <scope>NUCLEOTIDE SEQUENCE [LARGE SCALE GENOMIC DNA]</scope>
    <source>
        <strain evidence="4">JCM 16578</strain>
    </source>
</reference>
<feature type="domain" description="NAD-dependent epimerase/dehydratase" evidence="2">
    <location>
        <begin position="1"/>
        <end position="220"/>
    </location>
</feature>
<dbReference type="PANTHER" id="PTHR43000">
    <property type="entry name" value="DTDP-D-GLUCOSE 4,6-DEHYDRATASE-RELATED"/>
    <property type="match status" value="1"/>
</dbReference>
<dbReference type="Pfam" id="PF01370">
    <property type="entry name" value="Epimerase"/>
    <property type="match status" value="1"/>
</dbReference>
<proteinExistence type="inferred from homology"/>
<name>A0ABP7KF13_9ACTN</name>
<keyword evidence="4" id="KW-1185">Reference proteome</keyword>
<sequence>MTGGAGFIGANLCRELISRRSVGRVVALDDLSTGAAANLAGTGAELVEGSILDRDLLEDVVDGADAVVHLAARPSVPRSLADPFATHEVNATGTVRVLEACRRHHTQLVAASSSSVYGSVTALPKHEGLPTRPLSPYAASKLATESYVLSYGHAFGLPALAFRFFNVYGPLQPAGHAYAAVVPSFVDAALRGRPLTVFGDGHQTRDFTYVGTVARVLADAVLRKVTCADPVNLAFGTRVSVLELGHHLAKALETAVEFHHEPSRRGDVRDSQADDGLLRGLFAGVEAVPLEQGLAETVRWFRSLPEYA</sequence>
<comment type="caution">
    <text evidence="3">The sequence shown here is derived from an EMBL/GenBank/DDBJ whole genome shotgun (WGS) entry which is preliminary data.</text>
</comment>
<gene>
    <name evidence="3" type="ORF">GCM10022207_44110</name>
</gene>
<dbReference type="Gene3D" id="3.90.25.10">
    <property type="entry name" value="UDP-galactose 4-epimerase, domain 1"/>
    <property type="match status" value="1"/>
</dbReference>
<evidence type="ECO:0000313" key="4">
    <source>
        <dbReference type="Proteomes" id="UP001501563"/>
    </source>
</evidence>
<dbReference type="Gene3D" id="3.40.50.720">
    <property type="entry name" value="NAD(P)-binding Rossmann-like Domain"/>
    <property type="match status" value="1"/>
</dbReference>
<dbReference type="EMBL" id="BAAAZA010000011">
    <property type="protein sequence ID" value="GAA3873691.1"/>
    <property type="molecule type" value="Genomic_DNA"/>
</dbReference>
<evidence type="ECO:0000313" key="3">
    <source>
        <dbReference type="EMBL" id="GAA3873691.1"/>
    </source>
</evidence>
<accession>A0ABP7KF13</accession>
<evidence type="ECO:0000259" key="2">
    <source>
        <dbReference type="Pfam" id="PF01370"/>
    </source>
</evidence>
<dbReference type="InterPro" id="IPR001509">
    <property type="entry name" value="Epimerase_deHydtase"/>
</dbReference>
<dbReference type="SUPFAM" id="SSF51735">
    <property type="entry name" value="NAD(P)-binding Rossmann-fold domains"/>
    <property type="match status" value="1"/>
</dbReference>